<protein>
    <recommendedName>
        <fullName evidence="3">Tetratricopeptide repeat protein</fullName>
    </recommendedName>
</protein>
<evidence type="ECO:0000313" key="2">
    <source>
        <dbReference type="Proteomes" id="UP000247634"/>
    </source>
</evidence>
<gene>
    <name evidence="1" type="ORF">DMT42_33210</name>
</gene>
<sequence length="421" mass="46221">MGDVGKIDQDAVLRARATLLASDTPSRARQVEAYRVLAEVSPESYLPKLAKALVSYGYEPEFRDRPEARLALNAEAVAVARRIDPDDPRRTEVLVDTLRSWQFELFRAGRRAEALAVCGEMAEVGRDGFARGQVTSPEYGAARLAVVLAEEGRHGEAAELLGRFAARARAESPWSAFWDGLAHVAELEAAGRRGEALDAFADLVAADCAELESGRTSLAIPVWLLVHHSRMLDAAGRPAEARAARARALGLLTELDATGERRTWGNMPAWWVTLLALSGRAAEPGYPAPAFGRHFTDWSPDLRQTYVDGIAPLEAEVAALRRAADADPDGPHLPELLERQRRLTVRSAVHREHRTHSVLKPLRPLFAEGVALARRLAARADPRRGRDALARALTDRAMFLLAGRQYGEAYDDFREVVALLD</sequence>
<dbReference type="KEGG" id="sact:DMT42_33210"/>
<accession>A0A2U9PB01</accession>
<name>A0A2U9PB01_STRAS</name>
<keyword evidence="2" id="KW-1185">Reference proteome</keyword>
<dbReference type="AlphaFoldDB" id="A0A2U9PB01"/>
<organism evidence="1 2">
    <name type="scientific">Streptomyces actuosus</name>
    <dbReference type="NCBI Taxonomy" id="1885"/>
    <lineage>
        <taxon>Bacteria</taxon>
        <taxon>Bacillati</taxon>
        <taxon>Actinomycetota</taxon>
        <taxon>Actinomycetes</taxon>
        <taxon>Kitasatosporales</taxon>
        <taxon>Streptomycetaceae</taxon>
        <taxon>Streptomyces</taxon>
    </lineage>
</organism>
<dbReference type="RefSeq" id="WP_110633787.1">
    <property type="nucleotide sequence ID" value="NZ_CP029788.1"/>
</dbReference>
<evidence type="ECO:0000313" key="1">
    <source>
        <dbReference type="EMBL" id="AWT46673.1"/>
    </source>
</evidence>
<dbReference type="Proteomes" id="UP000247634">
    <property type="component" value="Chromosome"/>
</dbReference>
<dbReference type="OrthoDB" id="4334520at2"/>
<reference evidence="1 2" key="1">
    <citation type="submission" date="2018-06" db="EMBL/GenBank/DDBJ databases">
        <title>The complete genome sequence of a nosiheptide producer Streptomyces actuosus ATCC 25421: deducing the ability of producing a new class III lantibiotics.</title>
        <authorList>
            <person name="Liu W."/>
            <person name="Sun F."/>
            <person name="Hu Y."/>
        </authorList>
    </citation>
    <scope>NUCLEOTIDE SEQUENCE [LARGE SCALE GENOMIC DNA]</scope>
    <source>
        <strain evidence="1 2">ATCC 25421</strain>
    </source>
</reference>
<dbReference type="EMBL" id="CP029788">
    <property type="protein sequence ID" value="AWT46673.1"/>
    <property type="molecule type" value="Genomic_DNA"/>
</dbReference>
<proteinExistence type="predicted"/>
<evidence type="ECO:0008006" key="3">
    <source>
        <dbReference type="Google" id="ProtNLM"/>
    </source>
</evidence>